<protein>
    <submittedName>
        <fullName evidence="2">Uncharacterized protein</fullName>
    </submittedName>
</protein>
<dbReference type="EMBL" id="JAJSOF020000009">
    <property type="protein sequence ID" value="KAJ4446046.1"/>
    <property type="molecule type" value="Genomic_DNA"/>
</dbReference>
<evidence type="ECO:0000313" key="3">
    <source>
        <dbReference type="Proteomes" id="UP001148838"/>
    </source>
</evidence>
<feature type="region of interest" description="Disordered" evidence="1">
    <location>
        <begin position="118"/>
        <end position="146"/>
    </location>
</feature>
<accession>A0ABQ8TIS5</accession>
<sequence length="316" mass="36252">MAGFCEGGNEPSGSLKAIYWGEVWRQYGFPMLIWEELGVPSAYQQSLTLAGSKFQSLGRAIVKEDEYEDVRWDGIVVVITEDVQNVHLLLEYRPHIDVSLTCEYEPKLQNMPQFNSEGIPNQAPETNKPMILNGPTSRNRDGSDQKKSPRVIDLVILAAKRLSRILCQSTSRKIVIKELAYPQCEKENTIPRKDLLEQIQILLSYFSTYSPPSDIFAITWDQLLYPYVVESATWDRNQYVTTIFTFLLVDNIKELRERIVNGCHSIRGMTGILECVRLYIIKRDDACLIMKSDHIEHVLNAVFRQRVSDVLIMQST</sequence>
<comment type="caution">
    <text evidence="2">The sequence shown here is derived from an EMBL/GenBank/DDBJ whole genome shotgun (WGS) entry which is preliminary data.</text>
</comment>
<reference evidence="2 3" key="1">
    <citation type="journal article" date="2022" name="Allergy">
        <title>Genome assembly and annotation of Periplaneta americana reveal a comprehensive cockroach allergen profile.</title>
        <authorList>
            <person name="Wang L."/>
            <person name="Xiong Q."/>
            <person name="Saelim N."/>
            <person name="Wang L."/>
            <person name="Nong W."/>
            <person name="Wan A.T."/>
            <person name="Shi M."/>
            <person name="Liu X."/>
            <person name="Cao Q."/>
            <person name="Hui J.H.L."/>
            <person name="Sookrung N."/>
            <person name="Leung T.F."/>
            <person name="Tungtrongchitr A."/>
            <person name="Tsui S.K.W."/>
        </authorList>
    </citation>
    <scope>NUCLEOTIDE SEQUENCE [LARGE SCALE GENOMIC DNA]</scope>
    <source>
        <strain evidence="2">PWHHKU_190912</strain>
    </source>
</reference>
<organism evidence="2 3">
    <name type="scientific">Periplaneta americana</name>
    <name type="common">American cockroach</name>
    <name type="synonym">Blatta americana</name>
    <dbReference type="NCBI Taxonomy" id="6978"/>
    <lineage>
        <taxon>Eukaryota</taxon>
        <taxon>Metazoa</taxon>
        <taxon>Ecdysozoa</taxon>
        <taxon>Arthropoda</taxon>
        <taxon>Hexapoda</taxon>
        <taxon>Insecta</taxon>
        <taxon>Pterygota</taxon>
        <taxon>Neoptera</taxon>
        <taxon>Polyneoptera</taxon>
        <taxon>Dictyoptera</taxon>
        <taxon>Blattodea</taxon>
        <taxon>Blattoidea</taxon>
        <taxon>Blattidae</taxon>
        <taxon>Blattinae</taxon>
        <taxon>Periplaneta</taxon>
    </lineage>
</organism>
<gene>
    <name evidence="2" type="ORF">ANN_12732</name>
</gene>
<name>A0ABQ8TIS5_PERAM</name>
<dbReference type="Proteomes" id="UP001148838">
    <property type="component" value="Unassembled WGS sequence"/>
</dbReference>
<keyword evidence="3" id="KW-1185">Reference proteome</keyword>
<evidence type="ECO:0000313" key="2">
    <source>
        <dbReference type="EMBL" id="KAJ4446046.1"/>
    </source>
</evidence>
<evidence type="ECO:0000256" key="1">
    <source>
        <dbReference type="SAM" id="MobiDB-lite"/>
    </source>
</evidence>
<proteinExistence type="predicted"/>